<protein>
    <recommendedName>
        <fullName evidence="4">Histidine kinase</fullName>
    </recommendedName>
</protein>
<comment type="caution">
    <text evidence="2">The sequence shown here is derived from an EMBL/GenBank/DDBJ whole genome shotgun (WGS) entry which is preliminary data.</text>
</comment>
<proteinExistence type="predicted"/>
<evidence type="ECO:0000313" key="3">
    <source>
        <dbReference type="Proteomes" id="UP001172687"/>
    </source>
</evidence>
<feature type="region of interest" description="Disordered" evidence="1">
    <location>
        <begin position="89"/>
        <end position="111"/>
    </location>
</feature>
<name>A0ABT8HKX8_MYCAO</name>
<evidence type="ECO:0000313" key="2">
    <source>
        <dbReference type="EMBL" id="MDN4521407.1"/>
    </source>
</evidence>
<sequence>MSAADRLSTTARVLAAQERLLRSERNASLQNARLQVEEIRLQLVKLIVPIEQLVLQPDDRQRQAEQDLINAVRAVTRLGERASQLLKQSVGGADAPGVEPGATPANAKASA</sequence>
<evidence type="ECO:0008006" key="4">
    <source>
        <dbReference type="Google" id="ProtNLM"/>
    </source>
</evidence>
<keyword evidence="3" id="KW-1185">Reference proteome</keyword>
<gene>
    <name evidence="2" type="ORF">QYF68_26815</name>
</gene>
<dbReference type="RefSeq" id="WP_301161802.1">
    <property type="nucleotide sequence ID" value="NZ_JAUHTC010000091.1"/>
</dbReference>
<organism evidence="2 3">
    <name type="scientific">Mycolicibacterium austroafricanum</name>
    <name type="common">Mycobacterium austroafricanum</name>
    <dbReference type="NCBI Taxonomy" id="39687"/>
    <lineage>
        <taxon>Bacteria</taxon>
        <taxon>Bacillati</taxon>
        <taxon>Actinomycetota</taxon>
        <taxon>Actinomycetes</taxon>
        <taxon>Mycobacteriales</taxon>
        <taxon>Mycobacteriaceae</taxon>
        <taxon>Mycolicibacterium</taxon>
    </lineage>
</organism>
<dbReference type="Proteomes" id="UP001172687">
    <property type="component" value="Unassembled WGS sequence"/>
</dbReference>
<evidence type="ECO:0000256" key="1">
    <source>
        <dbReference type="SAM" id="MobiDB-lite"/>
    </source>
</evidence>
<dbReference type="EMBL" id="JAUHTC010000091">
    <property type="protein sequence ID" value="MDN4521407.1"/>
    <property type="molecule type" value="Genomic_DNA"/>
</dbReference>
<reference evidence="2" key="1">
    <citation type="submission" date="2023-07" db="EMBL/GenBank/DDBJ databases">
        <title>Degradation of tert-butanol by M. austroafricanum TBA100.</title>
        <authorList>
            <person name="Helbich S."/>
            <person name="Vainshtein Y."/>
        </authorList>
    </citation>
    <scope>NUCLEOTIDE SEQUENCE</scope>
    <source>
        <strain evidence="2">TBA100</strain>
    </source>
</reference>
<accession>A0ABT8HKX8</accession>